<dbReference type="RefSeq" id="WP_012120964.1">
    <property type="nucleotide sequence ID" value="NC_009767.1"/>
</dbReference>
<evidence type="ECO:0000256" key="2">
    <source>
        <dbReference type="SAM" id="Coils"/>
    </source>
</evidence>
<dbReference type="OrthoDB" id="148669at2"/>
<dbReference type="eggNOG" id="COG1366">
    <property type="taxonomic scope" value="Bacteria"/>
</dbReference>
<gene>
    <name evidence="4" type="ordered locus">Rcas_2460</name>
</gene>
<dbReference type="HOGENOM" id="CLU_026775_4_0_0"/>
<feature type="coiled-coil region" evidence="2">
    <location>
        <begin position="138"/>
        <end position="172"/>
    </location>
</feature>
<dbReference type="PANTHER" id="PTHR33745">
    <property type="entry name" value="RSBT ANTAGONIST PROTEIN RSBS-RELATED"/>
    <property type="match status" value="1"/>
</dbReference>
<keyword evidence="1" id="KW-0597">Phosphoprotein</keyword>
<dbReference type="SUPFAM" id="SSF52091">
    <property type="entry name" value="SpoIIaa-like"/>
    <property type="match status" value="1"/>
</dbReference>
<dbReference type="InterPro" id="IPR013656">
    <property type="entry name" value="PAS_4"/>
</dbReference>
<dbReference type="InterPro" id="IPR035965">
    <property type="entry name" value="PAS-like_dom_sf"/>
</dbReference>
<evidence type="ECO:0000259" key="3">
    <source>
        <dbReference type="PROSITE" id="PS50801"/>
    </source>
</evidence>
<dbReference type="InterPro" id="IPR036513">
    <property type="entry name" value="STAS_dom_sf"/>
</dbReference>
<dbReference type="SUPFAM" id="SSF55785">
    <property type="entry name" value="PYP-like sensor domain (PAS domain)"/>
    <property type="match status" value="1"/>
</dbReference>
<dbReference type="Proteomes" id="UP000000263">
    <property type="component" value="Chromosome"/>
</dbReference>
<dbReference type="Pfam" id="PF08448">
    <property type="entry name" value="PAS_4"/>
    <property type="match status" value="1"/>
</dbReference>
<keyword evidence="5" id="KW-1185">Reference proteome</keyword>
<dbReference type="NCBIfam" id="TIGR00229">
    <property type="entry name" value="sensory_box"/>
    <property type="match status" value="1"/>
</dbReference>
<evidence type="ECO:0000313" key="5">
    <source>
        <dbReference type="Proteomes" id="UP000000263"/>
    </source>
</evidence>
<evidence type="ECO:0000313" key="4">
    <source>
        <dbReference type="EMBL" id="ABU58540.1"/>
    </source>
</evidence>
<dbReference type="KEGG" id="rca:Rcas_2460"/>
<proteinExistence type="predicted"/>
<dbReference type="Gene3D" id="3.30.750.24">
    <property type="entry name" value="STAS domain"/>
    <property type="match status" value="1"/>
</dbReference>
<feature type="coiled-coil region" evidence="2">
    <location>
        <begin position="2"/>
        <end position="36"/>
    </location>
</feature>
<organism evidence="4 5">
    <name type="scientific">Roseiflexus castenholzii (strain DSM 13941 / HLO8)</name>
    <dbReference type="NCBI Taxonomy" id="383372"/>
    <lineage>
        <taxon>Bacteria</taxon>
        <taxon>Bacillati</taxon>
        <taxon>Chloroflexota</taxon>
        <taxon>Chloroflexia</taxon>
        <taxon>Chloroflexales</taxon>
        <taxon>Roseiflexineae</taxon>
        <taxon>Roseiflexaceae</taxon>
        <taxon>Roseiflexus</taxon>
    </lineage>
</organism>
<dbReference type="InterPro" id="IPR051932">
    <property type="entry name" value="Bact_StressResp_Reg"/>
</dbReference>
<dbReference type="STRING" id="383372.Rcas_2460"/>
<dbReference type="AlphaFoldDB" id="A7NLZ2"/>
<name>A7NLZ2_ROSCS</name>
<evidence type="ECO:0000256" key="1">
    <source>
        <dbReference type="ARBA" id="ARBA00022553"/>
    </source>
</evidence>
<dbReference type="InterPro" id="IPR002645">
    <property type="entry name" value="STAS_dom"/>
</dbReference>
<dbReference type="Gene3D" id="3.30.450.20">
    <property type="entry name" value="PAS domain"/>
    <property type="match status" value="1"/>
</dbReference>
<dbReference type="InterPro" id="IPR000014">
    <property type="entry name" value="PAS"/>
</dbReference>
<dbReference type="Pfam" id="PF01740">
    <property type="entry name" value="STAS"/>
    <property type="match status" value="1"/>
</dbReference>
<dbReference type="PANTHER" id="PTHR33745:SF3">
    <property type="entry name" value="RSBT CO-ANTAGONIST PROTEIN RSBRC"/>
    <property type="match status" value="1"/>
</dbReference>
<dbReference type="CDD" id="cd07041">
    <property type="entry name" value="STAS_RsbR_RsbS_like"/>
    <property type="match status" value="1"/>
</dbReference>
<sequence>MSDNSASEVEQLRQRCAALEDELRAVEERLRFFVEHSPAAIAMLDTEMRYILASQRWLTDYGLEGMNIVGRSHYEIFPDLPERWKEIHRRALAGAFEEAEEDPWTREDGSTEWITWKCYPWFKGDGAIGGIVFFTEVVTKRIRERQELEESREQLRATVEEQERLIQAIREMSTPVVPIYDEIIVLPLVGSIDSRRSAQIMEALLSGIQHYAAEIAIIDITGVSVVDTSVANHLIQTTRAASLLGAHCVLVGISAEVAQAMVHLGVDLSTVVTRSNLQAGIEYALDRLGKQITTRVSAPTPDLLVR</sequence>
<keyword evidence="2" id="KW-0175">Coiled coil</keyword>
<accession>A7NLZ2</accession>
<reference evidence="4 5" key="1">
    <citation type="submission" date="2007-08" db="EMBL/GenBank/DDBJ databases">
        <title>Complete sequence of Roseiflexus castenholzii DSM 13941.</title>
        <authorList>
            <consortium name="US DOE Joint Genome Institute"/>
            <person name="Copeland A."/>
            <person name="Lucas S."/>
            <person name="Lapidus A."/>
            <person name="Barry K."/>
            <person name="Glavina del Rio T."/>
            <person name="Dalin E."/>
            <person name="Tice H."/>
            <person name="Pitluck S."/>
            <person name="Thompson L.S."/>
            <person name="Brettin T."/>
            <person name="Bruce D."/>
            <person name="Detter J.C."/>
            <person name="Han C."/>
            <person name="Tapia R."/>
            <person name="Schmutz J."/>
            <person name="Larimer F."/>
            <person name="Land M."/>
            <person name="Hauser L."/>
            <person name="Kyrpides N."/>
            <person name="Mikhailova N."/>
            <person name="Bryant D.A."/>
            <person name="Hanada S."/>
            <person name="Tsukatani Y."/>
            <person name="Richardson P."/>
        </authorList>
    </citation>
    <scope>NUCLEOTIDE SEQUENCE [LARGE SCALE GENOMIC DNA]</scope>
    <source>
        <strain evidence="5">DSM 13941 / HLO8</strain>
    </source>
</reference>
<dbReference type="EMBL" id="CP000804">
    <property type="protein sequence ID" value="ABU58540.1"/>
    <property type="molecule type" value="Genomic_DNA"/>
</dbReference>
<dbReference type="PROSITE" id="PS50801">
    <property type="entry name" value="STAS"/>
    <property type="match status" value="1"/>
</dbReference>
<feature type="domain" description="STAS" evidence="3">
    <location>
        <begin position="173"/>
        <end position="288"/>
    </location>
</feature>
<protein>
    <submittedName>
        <fullName evidence="4">Putative PAS/PAC sensor protein</fullName>
    </submittedName>
</protein>